<protein>
    <submittedName>
        <fullName evidence="1">Putative coiled coil protein</fullName>
    </submittedName>
</protein>
<proteinExistence type="predicted"/>
<dbReference type="EMBL" id="LN906597">
    <property type="protein sequence ID" value="CUT18055.1"/>
    <property type="molecule type" value="Genomic_DNA"/>
</dbReference>
<accession>A0A0S4M2P5</accession>
<keyword evidence="2" id="KW-1185">Reference proteome</keyword>
<organism evidence="1 2">
    <name type="scientific">Candidatus Ichthyocystis hellenicum</name>
    <dbReference type="NCBI Taxonomy" id="1561003"/>
    <lineage>
        <taxon>Bacteria</taxon>
        <taxon>Pseudomonadati</taxon>
        <taxon>Pseudomonadota</taxon>
        <taxon>Betaproteobacteria</taxon>
        <taxon>Burkholderiales</taxon>
        <taxon>Candidatus Ichthyocystis</taxon>
    </lineage>
</organism>
<name>A0A0S4M2P5_9BURK</name>
<dbReference type="RefSeq" id="WP_092490587.1">
    <property type="nucleotide sequence ID" value="NZ_LN906597.1"/>
</dbReference>
<evidence type="ECO:0000313" key="1">
    <source>
        <dbReference type="EMBL" id="CUT18055.1"/>
    </source>
</evidence>
<gene>
    <name evidence="1" type="ORF">Ark11_1249</name>
</gene>
<dbReference type="AlphaFoldDB" id="A0A0S4M2P5"/>
<evidence type="ECO:0000313" key="2">
    <source>
        <dbReference type="Proteomes" id="UP000198651"/>
    </source>
</evidence>
<reference evidence="2" key="1">
    <citation type="submission" date="2015-11" db="EMBL/GenBank/DDBJ databases">
        <authorList>
            <person name="Seth-Smith H.M.B."/>
        </authorList>
    </citation>
    <scope>NUCLEOTIDE SEQUENCE [LARGE SCALE GENOMIC DNA]</scope>
    <source>
        <strain evidence="2">2013Ark11</strain>
    </source>
</reference>
<dbReference type="OrthoDB" id="9870535at2"/>
<dbReference type="Proteomes" id="UP000198651">
    <property type="component" value="Chromosome I"/>
</dbReference>
<sequence length="241" mass="26353">MMPIFGSSSSVLEHGTGEEDDFSDTSCLLIQDMDCAVVSSQPTPTSRAVPNYGSLASTSCAPSITLSDLEIDRLQLKLVALIGNLSEVKESGSGITMDDRVALVGLERSLQHFLGDSVVFDVRAVQDKIKEVIGVSGIDVRLSMVEDWAEKQDPGSIRGVPQVDPSSRCYCVRRSFSYLRYSRRPIVKLCREIVLILGMGCAYDWFTFSCFKYCVDNGLDCLSLSKYLCGLIKSCIDKASG</sequence>